<protein>
    <submittedName>
        <fullName evidence="1">Uncharacterized protein</fullName>
    </submittedName>
</protein>
<dbReference type="Gene3D" id="3.30.1390.10">
    <property type="match status" value="1"/>
</dbReference>
<dbReference type="STRING" id="59919.PMM0686"/>
<reference evidence="1 2" key="1">
    <citation type="journal article" date="2003" name="Nature">
        <title>Genome divergence in two Prochlorococcus ecotypes reflects oceanic niche differentiation.</title>
        <authorList>
            <person name="Rocap G."/>
            <person name="Larimer F.W."/>
            <person name="Lamerdin J.E."/>
            <person name="Malfatti S."/>
            <person name="Chain P."/>
            <person name="Ahlgren N.A."/>
            <person name="Arellano A."/>
            <person name="Coleman M."/>
            <person name="Hauser L."/>
            <person name="Hess W.R."/>
            <person name="Johnson Z.I."/>
            <person name="Land M.L."/>
            <person name="Lindell D."/>
            <person name="Post A.F."/>
            <person name="Regala W."/>
            <person name="Shah M."/>
            <person name="Shaw S.L."/>
            <person name="Steglich C."/>
            <person name="Sullivan M.B."/>
            <person name="Ting C.S."/>
            <person name="Tolonen A."/>
            <person name="Webb E.A."/>
            <person name="Zinser E.R."/>
            <person name="Chisholm S.W."/>
        </authorList>
    </citation>
    <scope>NUCLEOTIDE SEQUENCE [LARGE SCALE GENOMIC DNA]</scope>
    <source>
        <strain evidence="2">CCMP1986 / NIES-2087 / MED4</strain>
    </source>
</reference>
<dbReference type="Proteomes" id="UP000001026">
    <property type="component" value="Chromosome"/>
</dbReference>
<dbReference type="SUPFAM" id="SSF54736">
    <property type="entry name" value="ClpS-like"/>
    <property type="match status" value="1"/>
</dbReference>
<organism evidence="1 2">
    <name type="scientific">Prochlorococcus marinus subsp. pastoris (strain CCMP1986 / NIES-2087 / MED4)</name>
    <dbReference type="NCBI Taxonomy" id="59919"/>
    <lineage>
        <taxon>Bacteria</taxon>
        <taxon>Bacillati</taxon>
        <taxon>Cyanobacteriota</taxon>
        <taxon>Cyanophyceae</taxon>
        <taxon>Synechococcales</taxon>
        <taxon>Prochlorococcaceae</taxon>
        <taxon>Prochlorococcus</taxon>
    </lineage>
</organism>
<proteinExistence type="predicted"/>
<dbReference type="HOGENOM" id="CLU_2938037_0_0_3"/>
<sequence>MKISDNLTTSVVDPKTTKRKYPKARIIVLDDNFNTFEHVANCLVRTIPGISEKNHYYLHS</sequence>
<gene>
    <name evidence="1" type="ordered locus">PMM0686</name>
</gene>
<accession>Q7V206</accession>
<name>Q7V206_PROMP</name>
<evidence type="ECO:0000313" key="2">
    <source>
        <dbReference type="Proteomes" id="UP000001026"/>
    </source>
</evidence>
<dbReference type="EMBL" id="BX548174">
    <property type="protein sequence ID" value="CAE19145.1"/>
    <property type="molecule type" value="Genomic_DNA"/>
</dbReference>
<evidence type="ECO:0000313" key="1">
    <source>
        <dbReference type="EMBL" id="CAE19145.1"/>
    </source>
</evidence>
<dbReference type="InterPro" id="IPR014719">
    <property type="entry name" value="Ribosomal_bL12_C/ClpS-like"/>
</dbReference>
<dbReference type="KEGG" id="pmm:PMM0686"/>
<dbReference type="AlphaFoldDB" id="Q7V206"/>
<dbReference type="eggNOG" id="COG2127">
    <property type="taxonomic scope" value="Bacteria"/>
</dbReference>